<comment type="similarity">
    <text evidence="2">Belongs to the oxygen-dependent FAD-linked oxidoreductase family.</text>
</comment>
<dbReference type="PROSITE" id="PS51387">
    <property type="entry name" value="FAD_PCMH"/>
    <property type="match status" value="1"/>
</dbReference>
<comment type="cofactor">
    <cofactor evidence="1">
        <name>FAD</name>
        <dbReference type="ChEBI" id="CHEBI:57692"/>
    </cofactor>
</comment>
<dbReference type="Gene3D" id="3.30.465.10">
    <property type="match status" value="1"/>
</dbReference>
<keyword evidence="5" id="KW-0560">Oxidoreductase</keyword>
<dbReference type="InterPro" id="IPR016166">
    <property type="entry name" value="FAD-bd_PCMH"/>
</dbReference>
<dbReference type="PANTHER" id="PTHR42973:SF39">
    <property type="entry name" value="FAD-BINDING PCMH-TYPE DOMAIN-CONTAINING PROTEIN"/>
    <property type="match status" value="1"/>
</dbReference>
<dbReference type="InterPro" id="IPR036318">
    <property type="entry name" value="FAD-bd_PCMH-like_sf"/>
</dbReference>
<evidence type="ECO:0000256" key="5">
    <source>
        <dbReference type="ARBA" id="ARBA00023002"/>
    </source>
</evidence>
<dbReference type="Gene3D" id="3.40.462.20">
    <property type="match status" value="1"/>
</dbReference>
<dbReference type="AlphaFoldDB" id="A0A165DS23"/>
<keyword evidence="4" id="KW-0274">FAD</keyword>
<evidence type="ECO:0000313" key="7">
    <source>
        <dbReference type="EMBL" id="KZT53426.1"/>
    </source>
</evidence>
<dbReference type="GO" id="GO:0071949">
    <property type="term" value="F:FAD binding"/>
    <property type="evidence" value="ECO:0007669"/>
    <property type="project" value="InterPro"/>
</dbReference>
<dbReference type="STRING" id="1353952.A0A165DS23"/>
<dbReference type="SUPFAM" id="SSF56176">
    <property type="entry name" value="FAD-binding/transporter-associated domain-like"/>
    <property type="match status" value="1"/>
</dbReference>
<organism evidence="7 8">
    <name type="scientific">Calocera cornea HHB12733</name>
    <dbReference type="NCBI Taxonomy" id="1353952"/>
    <lineage>
        <taxon>Eukaryota</taxon>
        <taxon>Fungi</taxon>
        <taxon>Dikarya</taxon>
        <taxon>Basidiomycota</taxon>
        <taxon>Agaricomycotina</taxon>
        <taxon>Dacrymycetes</taxon>
        <taxon>Dacrymycetales</taxon>
        <taxon>Dacrymycetaceae</taxon>
        <taxon>Calocera</taxon>
    </lineage>
</organism>
<dbReference type="OrthoDB" id="415825at2759"/>
<dbReference type="InParanoid" id="A0A165DS23"/>
<dbReference type="Proteomes" id="UP000076842">
    <property type="component" value="Unassembled WGS sequence"/>
</dbReference>
<sequence length="146" mass="15497">MATVGGTVNHTGVGGLTVGGGYGWLTPQYGLVIDILEEAELVTASGNILTCNETENTNLFWGAGHNFGPVTSFTLKVFPRPNPIWSGLLVYPPPLLTPLFDAAAKWAETASADESTIIFMACPPPAFTPRLVIIPFYNGSAEEAKK</sequence>
<dbReference type="EMBL" id="KV424037">
    <property type="protein sequence ID" value="KZT53426.1"/>
    <property type="molecule type" value="Genomic_DNA"/>
</dbReference>
<dbReference type="PANTHER" id="PTHR42973">
    <property type="entry name" value="BINDING OXIDOREDUCTASE, PUTATIVE (AFU_ORTHOLOGUE AFUA_1G17690)-RELATED"/>
    <property type="match status" value="1"/>
</dbReference>
<evidence type="ECO:0000256" key="4">
    <source>
        <dbReference type="ARBA" id="ARBA00022827"/>
    </source>
</evidence>
<evidence type="ECO:0000256" key="2">
    <source>
        <dbReference type="ARBA" id="ARBA00005466"/>
    </source>
</evidence>
<keyword evidence="3" id="KW-0285">Flavoprotein</keyword>
<evidence type="ECO:0000256" key="3">
    <source>
        <dbReference type="ARBA" id="ARBA00022630"/>
    </source>
</evidence>
<dbReference type="InterPro" id="IPR016169">
    <property type="entry name" value="FAD-bd_PCMH_sub2"/>
</dbReference>
<gene>
    <name evidence="7" type="ORF">CALCODRAFT_486333</name>
</gene>
<evidence type="ECO:0000313" key="8">
    <source>
        <dbReference type="Proteomes" id="UP000076842"/>
    </source>
</evidence>
<reference evidence="7 8" key="1">
    <citation type="journal article" date="2016" name="Mol. Biol. Evol.">
        <title>Comparative Genomics of Early-Diverging Mushroom-Forming Fungi Provides Insights into the Origins of Lignocellulose Decay Capabilities.</title>
        <authorList>
            <person name="Nagy L.G."/>
            <person name="Riley R."/>
            <person name="Tritt A."/>
            <person name="Adam C."/>
            <person name="Daum C."/>
            <person name="Floudas D."/>
            <person name="Sun H."/>
            <person name="Yadav J.S."/>
            <person name="Pangilinan J."/>
            <person name="Larsson K.H."/>
            <person name="Matsuura K."/>
            <person name="Barry K."/>
            <person name="Labutti K."/>
            <person name="Kuo R."/>
            <person name="Ohm R.A."/>
            <person name="Bhattacharya S.S."/>
            <person name="Shirouzu T."/>
            <person name="Yoshinaga Y."/>
            <person name="Martin F.M."/>
            <person name="Grigoriev I.V."/>
            <person name="Hibbett D.S."/>
        </authorList>
    </citation>
    <scope>NUCLEOTIDE SEQUENCE [LARGE SCALE GENOMIC DNA]</scope>
    <source>
        <strain evidence="7 8">HHB12733</strain>
    </source>
</reference>
<evidence type="ECO:0000259" key="6">
    <source>
        <dbReference type="PROSITE" id="PS51387"/>
    </source>
</evidence>
<dbReference type="GO" id="GO:0016491">
    <property type="term" value="F:oxidoreductase activity"/>
    <property type="evidence" value="ECO:0007669"/>
    <property type="project" value="UniProtKB-KW"/>
</dbReference>
<protein>
    <submittedName>
        <fullName evidence="7">Glucooligosaccharide oxidase</fullName>
    </submittedName>
</protein>
<keyword evidence="8" id="KW-1185">Reference proteome</keyword>
<evidence type="ECO:0000256" key="1">
    <source>
        <dbReference type="ARBA" id="ARBA00001974"/>
    </source>
</evidence>
<feature type="domain" description="FAD-binding PCMH-type" evidence="6">
    <location>
        <begin position="1"/>
        <end position="80"/>
    </location>
</feature>
<accession>A0A165DS23</accession>
<dbReference type="Pfam" id="PF01565">
    <property type="entry name" value="FAD_binding_4"/>
    <property type="match status" value="1"/>
</dbReference>
<dbReference type="InterPro" id="IPR050416">
    <property type="entry name" value="FAD-linked_Oxidoreductase"/>
</dbReference>
<dbReference type="InterPro" id="IPR006094">
    <property type="entry name" value="Oxid_FAD_bind_N"/>
</dbReference>
<name>A0A165DS23_9BASI</name>
<proteinExistence type="inferred from homology"/>